<comment type="function">
    <text evidence="11">Accessory subunit of the mitochondrial membrane respiratory chain NADH dehydrogenase (Complex I), that is believed not to be involved in catalysis. Complex I functions in the transfer of electrons from NADH to the respiratory chain. The immediate electron acceptor for the enzyme is believed to be ubiquinone.</text>
</comment>
<keyword evidence="6 11" id="KW-0999">Mitochondrion inner membrane</keyword>
<evidence type="ECO:0000313" key="12">
    <source>
        <dbReference type="Ensembl" id="ENSPLOP00000018683.1"/>
    </source>
</evidence>
<comment type="similarity">
    <text evidence="2 11">Belongs to the complex I NDUFC2 subunit family.</text>
</comment>
<evidence type="ECO:0000256" key="9">
    <source>
        <dbReference type="ARBA" id="ARBA00023128"/>
    </source>
</evidence>
<dbReference type="OMA" id="FLEEFHH"/>
<dbReference type="GeneTree" id="ENSGT00390000010352"/>
<keyword evidence="4 11" id="KW-0679">Respiratory chain</keyword>
<organism evidence="12 13">
    <name type="scientific">Panthera leo</name>
    <name type="common">Lion</name>
    <dbReference type="NCBI Taxonomy" id="9689"/>
    <lineage>
        <taxon>Eukaryota</taxon>
        <taxon>Metazoa</taxon>
        <taxon>Chordata</taxon>
        <taxon>Craniata</taxon>
        <taxon>Vertebrata</taxon>
        <taxon>Euteleostomi</taxon>
        <taxon>Mammalia</taxon>
        <taxon>Eutheria</taxon>
        <taxon>Laurasiatheria</taxon>
        <taxon>Carnivora</taxon>
        <taxon>Feliformia</taxon>
        <taxon>Felidae</taxon>
        <taxon>Pantherinae</taxon>
        <taxon>Panthera</taxon>
    </lineage>
</organism>
<reference evidence="12" key="3">
    <citation type="submission" date="2025-09" db="UniProtKB">
        <authorList>
            <consortium name="Ensembl"/>
        </authorList>
    </citation>
    <scope>IDENTIFICATION</scope>
</reference>
<dbReference type="PANTHER" id="PTHR13099">
    <property type="entry name" value="NADH-UBIQUINONE OXIDOREDUCTASE SUBUNIT B14.5B"/>
    <property type="match status" value="1"/>
</dbReference>
<protein>
    <recommendedName>
        <fullName evidence="11">NADH dehydrogenase [ubiquinone] 1 subunit C2</fullName>
    </recommendedName>
</protein>
<dbReference type="InterPro" id="IPR009423">
    <property type="entry name" value="NDUC2"/>
</dbReference>
<evidence type="ECO:0000256" key="2">
    <source>
        <dbReference type="ARBA" id="ARBA00008674"/>
    </source>
</evidence>
<evidence type="ECO:0000256" key="7">
    <source>
        <dbReference type="ARBA" id="ARBA00022982"/>
    </source>
</evidence>
<evidence type="ECO:0000256" key="6">
    <source>
        <dbReference type="ARBA" id="ARBA00022792"/>
    </source>
</evidence>
<accession>A0A8C8XI36</accession>
<evidence type="ECO:0000313" key="13">
    <source>
        <dbReference type="Proteomes" id="UP000694399"/>
    </source>
</evidence>
<keyword evidence="9 11" id="KW-0496">Mitochondrion</keyword>
<keyword evidence="3 11" id="KW-0813">Transport</keyword>
<reference evidence="12" key="1">
    <citation type="journal article" date="2019" name="bioRxiv">
        <title>Long live the king: chromosome-level assembly of the lion (Panthera leo) using linked-read, Hi-C, and long read data.</title>
        <authorList>
            <person name="Armstrong E.E."/>
            <person name="Taylor R.W."/>
            <person name="Miller D.E."/>
            <person name="Kaelin C."/>
            <person name="Barsh G."/>
            <person name="Hadly E.A."/>
            <person name="Petrov D."/>
        </authorList>
    </citation>
    <scope>NUCLEOTIDE SEQUENCE [LARGE SCALE GENOMIC DNA]</scope>
</reference>
<dbReference type="AlphaFoldDB" id="A0A8C8XI36"/>
<evidence type="ECO:0000256" key="11">
    <source>
        <dbReference type="PIRNR" id="PIRNR017834"/>
    </source>
</evidence>
<comment type="subcellular location">
    <subcellularLocation>
        <location evidence="1">Mitochondrion inner membrane</location>
        <topology evidence="1">Single-pass membrane protein</topology>
        <orientation evidence="1">Matrix side</orientation>
    </subcellularLocation>
</comment>
<dbReference type="GO" id="GO:0005743">
    <property type="term" value="C:mitochondrial inner membrane"/>
    <property type="evidence" value="ECO:0007669"/>
    <property type="project" value="UniProtKB-SubCell"/>
</dbReference>
<keyword evidence="10 11" id="KW-0472">Membrane</keyword>
<dbReference type="Ensembl" id="ENSPLOT00000020677.1">
    <property type="protein sequence ID" value="ENSPLOP00000018683.1"/>
    <property type="gene ID" value="ENSPLOG00000013671.1"/>
</dbReference>
<name>A0A8C8XI36_PANLE</name>
<reference evidence="12" key="2">
    <citation type="submission" date="2025-08" db="UniProtKB">
        <authorList>
            <consortium name="Ensembl"/>
        </authorList>
    </citation>
    <scope>IDENTIFICATION</scope>
</reference>
<evidence type="ECO:0000256" key="4">
    <source>
        <dbReference type="ARBA" id="ARBA00022660"/>
    </source>
</evidence>
<evidence type="ECO:0000256" key="10">
    <source>
        <dbReference type="ARBA" id="ARBA00023136"/>
    </source>
</evidence>
<keyword evidence="8" id="KW-1133">Transmembrane helix</keyword>
<evidence type="ECO:0000256" key="5">
    <source>
        <dbReference type="ARBA" id="ARBA00022692"/>
    </source>
</evidence>
<evidence type="ECO:0000256" key="8">
    <source>
        <dbReference type="ARBA" id="ARBA00022989"/>
    </source>
</evidence>
<dbReference type="GO" id="GO:0006120">
    <property type="term" value="P:mitochondrial electron transport, NADH to ubiquinone"/>
    <property type="evidence" value="ECO:0007669"/>
    <property type="project" value="InterPro"/>
</dbReference>
<sequence>MMSRRPGKSLPQPKLTDLWLVHFYFLGDCFGLIDNAIWQRLVVLAGLHCELLYVTSFVFIGYDLLKHQDYKYAVKDHGMFTYVKSHPEDFPEKDKKTYETVCFIYLYIFSGKQ</sequence>
<proteinExistence type="inferred from homology"/>
<evidence type="ECO:0000256" key="1">
    <source>
        <dbReference type="ARBA" id="ARBA00004298"/>
    </source>
</evidence>
<dbReference type="Proteomes" id="UP000694399">
    <property type="component" value="Chromosome A3"/>
</dbReference>
<evidence type="ECO:0000256" key="3">
    <source>
        <dbReference type="ARBA" id="ARBA00022448"/>
    </source>
</evidence>
<dbReference type="PIRSF" id="PIRSF017834">
    <property type="entry name" value="NADH-UbQ_OxRdtase_b14.5b"/>
    <property type="match status" value="1"/>
</dbReference>
<keyword evidence="5" id="KW-0812">Transmembrane</keyword>
<dbReference type="PANTHER" id="PTHR13099:SF0">
    <property type="entry name" value="NADH DEHYDROGENASE [UBIQUINONE] 1 SUBUNIT C2-RELATED"/>
    <property type="match status" value="1"/>
</dbReference>
<dbReference type="Pfam" id="PF06374">
    <property type="entry name" value="NDUF_C2"/>
    <property type="match status" value="1"/>
</dbReference>
<keyword evidence="13" id="KW-1185">Reference proteome</keyword>
<keyword evidence="7 11" id="KW-0249">Electron transport</keyword>